<dbReference type="EMBL" id="REGN01010831">
    <property type="protein sequence ID" value="RMZ98347.1"/>
    <property type="molecule type" value="Genomic_DNA"/>
</dbReference>
<evidence type="ECO:0000313" key="2">
    <source>
        <dbReference type="Proteomes" id="UP000276133"/>
    </source>
</evidence>
<organism evidence="1 2">
    <name type="scientific">Brachionus plicatilis</name>
    <name type="common">Marine rotifer</name>
    <name type="synonym">Brachionus muelleri</name>
    <dbReference type="NCBI Taxonomy" id="10195"/>
    <lineage>
        <taxon>Eukaryota</taxon>
        <taxon>Metazoa</taxon>
        <taxon>Spiralia</taxon>
        <taxon>Gnathifera</taxon>
        <taxon>Rotifera</taxon>
        <taxon>Eurotatoria</taxon>
        <taxon>Monogononta</taxon>
        <taxon>Pseudotrocha</taxon>
        <taxon>Ploima</taxon>
        <taxon>Brachionidae</taxon>
        <taxon>Brachionus</taxon>
    </lineage>
</organism>
<evidence type="ECO:0000313" key="1">
    <source>
        <dbReference type="EMBL" id="RMZ98347.1"/>
    </source>
</evidence>
<sequence>MSSKYIKILVDFLLCEVMHHIAEKATLSLRTIHSLVSWLISVIYKNSPCSTKLALVAPCSVKPTQTITDRDTSIFCQLHLEKSRKLLVSVYLIHHQHNYRTYRNIQFLLTFRVIARHNLHLDQYINKNEKTNFGLFITPWSNQK</sequence>
<gene>
    <name evidence="1" type="ORF">BpHYR1_021321</name>
</gene>
<accession>A0A3M7PI57</accession>
<reference evidence="1 2" key="1">
    <citation type="journal article" date="2018" name="Sci. Rep.">
        <title>Genomic signatures of local adaptation to the degree of environmental predictability in rotifers.</title>
        <authorList>
            <person name="Franch-Gras L."/>
            <person name="Hahn C."/>
            <person name="Garcia-Roger E.M."/>
            <person name="Carmona M.J."/>
            <person name="Serra M."/>
            <person name="Gomez A."/>
        </authorList>
    </citation>
    <scope>NUCLEOTIDE SEQUENCE [LARGE SCALE GENOMIC DNA]</scope>
    <source>
        <strain evidence="1">HYR1</strain>
    </source>
</reference>
<proteinExistence type="predicted"/>
<dbReference type="AlphaFoldDB" id="A0A3M7PI57"/>
<protein>
    <submittedName>
        <fullName evidence="1">Uncharacterized protein</fullName>
    </submittedName>
</protein>
<name>A0A3M7PI57_BRAPC</name>
<comment type="caution">
    <text evidence="1">The sequence shown here is derived from an EMBL/GenBank/DDBJ whole genome shotgun (WGS) entry which is preliminary data.</text>
</comment>
<keyword evidence="2" id="KW-1185">Reference proteome</keyword>
<dbReference type="Proteomes" id="UP000276133">
    <property type="component" value="Unassembled WGS sequence"/>
</dbReference>